<organism evidence="1 2">
    <name type="scientific">Myxococcus xanthus</name>
    <dbReference type="NCBI Taxonomy" id="34"/>
    <lineage>
        <taxon>Bacteria</taxon>
        <taxon>Pseudomonadati</taxon>
        <taxon>Myxococcota</taxon>
        <taxon>Myxococcia</taxon>
        <taxon>Myxococcales</taxon>
        <taxon>Cystobacterineae</taxon>
        <taxon>Myxococcaceae</taxon>
        <taxon>Myxococcus</taxon>
    </lineage>
</organism>
<evidence type="ECO:0000313" key="1">
    <source>
        <dbReference type="EMBL" id="QDE69316.1"/>
    </source>
</evidence>
<gene>
    <name evidence="1" type="ORF">BHS09_21335</name>
</gene>
<protein>
    <submittedName>
        <fullName evidence="1">Uncharacterized protein</fullName>
    </submittedName>
</protein>
<sequence>MYPEDAGSFCFGRVDTQSVDGAVRSDSLRCDTIRRIDLHLFGVLLINAFEAFSCIDDIEQILRPFDFDGEYLDIFRCQFSKDTRDLFVCDRSSP</sequence>
<dbReference type="EMBL" id="CP017174">
    <property type="protein sequence ID" value="QDE69316.1"/>
    <property type="molecule type" value="Genomic_DNA"/>
</dbReference>
<evidence type="ECO:0000313" key="2">
    <source>
        <dbReference type="Proteomes" id="UP000320179"/>
    </source>
</evidence>
<dbReference type="Proteomes" id="UP000320179">
    <property type="component" value="Chromosome"/>
</dbReference>
<accession>A0AAE6G257</accession>
<name>A0AAE6G257_MYXXA</name>
<dbReference type="AlphaFoldDB" id="A0AAE6G257"/>
<proteinExistence type="predicted"/>
<reference evidence="1 2" key="1">
    <citation type="journal article" date="2019" name="Science">
        <title>Social genes are selection hotspots in kin groups of a soil microbe.</title>
        <authorList>
            <person name="Wielgoss S."/>
            <person name="Wolfensberger R."/>
            <person name="Sun L."/>
            <person name="Fiegna F."/>
            <person name="Velicer G.J."/>
        </authorList>
    </citation>
    <scope>NUCLEOTIDE SEQUENCE [LARGE SCALE GENOMIC DNA]</scope>
    <source>
        <strain evidence="1 2">MC3.5.9c15</strain>
    </source>
</reference>